<keyword evidence="1" id="KW-0723">Serine/threonine-protein kinase</keyword>
<name>A0ABD3S3R3_9LAMI</name>
<dbReference type="GO" id="GO:0004674">
    <property type="term" value="F:protein serine/threonine kinase activity"/>
    <property type="evidence" value="ECO:0007669"/>
    <property type="project" value="UniProtKB-KW"/>
</dbReference>
<dbReference type="Pfam" id="PF00069">
    <property type="entry name" value="Pkinase"/>
    <property type="match status" value="1"/>
</dbReference>
<keyword evidence="3" id="KW-0547">Nucleotide-binding</keyword>
<dbReference type="InterPro" id="IPR011009">
    <property type="entry name" value="Kinase-like_dom_sf"/>
</dbReference>
<evidence type="ECO:0000313" key="7">
    <source>
        <dbReference type="EMBL" id="KAL3819140.1"/>
    </source>
</evidence>
<dbReference type="InterPro" id="IPR000719">
    <property type="entry name" value="Prot_kinase_dom"/>
</dbReference>
<keyword evidence="8" id="KW-1185">Reference proteome</keyword>
<evidence type="ECO:0000256" key="1">
    <source>
        <dbReference type="ARBA" id="ARBA00022527"/>
    </source>
</evidence>
<keyword evidence="5" id="KW-0067">ATP-binding</keyword>
<dbReference type="PANTHER" id="PTHR43895">
    <property type="entry name" value="CALCIUM/CALMODULIN-DEPENDENT PROTEIN KINASE KINASE-RELATED"/>
    <property type="match status" value="1"/>
</dbReference>
<evidence type="ECO:0000313" key="8">
    <source>
        <dbReference type="Proteomes" id="UP001634393"/>
    </source>
</evidence>
<accession>A0ABD3S3R3</accession>
<gene>
    <name evidence="7" type="ORF">ACJIZ3_005045</name>
</gene>
<dbReference type="AlphaFoldDB" id="A0ABD3S3R3"/>
<evidence type="ECO:0000256" key="2">
    <source>
        <dbReference type="ARBA" id="ARBA00022679"/>
    </source>
</evidence>
<evidence type="ECO:0000259" key="6">
    <source>
        <dbReference type="PROSITE" id="PS50011"/>
    </source>
</evidence>
<dbReference type="Proteomes" id="UP001634393">
    <property type="component" value="Unassembled WGS sequence"/>
</dbReference>
<dbReference type="Gene3D" id="1.10.510.10">
    <property type="entry name" value="Transferase(Phosphotransferase) domain 1"/>
    <property type="match status" value="1"/>
</dbReference>
<feature type="domain" description="Protein kinase" evidence="6">
    <location>
        <begin position="1"/>
        <end position="97"/>
    </location>
</feature>
<comment type="caution">
    <text evidence="7">The sequence shown here is derived from an EMBL/GenBank/DDBJ whole genome shotgun (WGS) entry which is preliminary data.</text>
</comment>
<evidence type="ECO:0000256" key="4">
    <source>
        <dbReference type="ARBA" id="ARBA00022777"/>
    </source>
</evidence>
<evidence type="ECO:0000256" key="3">
    <source>
        <dbReference type="ARBA" id="ARBA00022741"/>
    </source>
</evidence>
<keyword evidence="2" id="KW-0808">Transferase</keyword>
<proteinExistence type="predicted"/>
<sequence length="97" mass="11144">MATKQKIFFVIEHVKGGELFAKVAKGKLKKEITRKYFQQLISVVDFYLKPEYLLLDENENLKVSDFALSALHEEIRNDGLLLTRCGTLAYVAPKVLR</sequence>
<dbReference type="GO" id="GO:0005524">
    <property type="term" value="F:ATP binding"/>
    <property type="evidence" value="ECO:0007669"/>
    <property type="project" value="UniProtKB-KW"/>
</dbReference>
<dbReference type="SUPFAM" id="SSF56112">
    <property type="entry name" value="Protein kinase-like (PK-like)"/>
    <property type="match status" value="1"/>
</dbReference>
<keyword evidence="4" id="KW-0418">Kinase</keyword>
<dbReference type="PANTHER" id="PTHR43895:SF162">
    <property type="entry name" value="CBL-INTERACTING SERINE_THREONINE-PROTEIN KINASE 25"/>
    <property type="match status" value="1"/>
</dbReference>
<dbReference type="PROSITE" id="PS50011">
    <property type="entry name" value="PROTEIN_KINASE_DOM"/>
    <property type="match status" value="1"/>
</dbReference>
<organism evidence="7 8">
    <name type="scientific">Penstemon smallii</name>
    <dbReference type="NCBI Taxonomy" id="265156"/>
    <lineage>
        <taxon>Eukaryota</taxon>
        <taxon>Viridiplantae</taxon>
        <taxon>Streptophyta</taxon>
        <taxon>Embryophyta</taxon>
        <taxon>Tracheophyta</taxon>
        <taxon>Spermatophyta</taxon>
        <taxon>Magnoliopsida</taxon>
        <taxon>eudicotyledons</taxon>
        <taxon>Gunneridae</taxon>
        <taxon>Pentapetalae</taxon>
        <taxon>asterids</taxon>
        <taxon>lamiids</taxon>
        <taxon>Lamiales</taxon>
        <taxon>Plantaginaceae</taxon>
        <taxon>Cheloneae</taxon>
        <taxon>Penstemon</taxon>
    </lineage>
</organism>
<protein>
    <recommendedName>
        <fullName evidence="6">Protein kinase domain-containing protein</fullName>
    </recommendedName>
</protein>
<reference evidence="7 8" key="1">
    <citation type="submission" date="2024-12" db="EMBL/GenBank/DDBJ databases">
        <title>The unique morphological basis and parallel evolutionary history of personate flowers in Penstemon.</title>
        <authorList>
            <person name="Depatie T.H."/>
            <person name="Wessinger C.A."/>
        </authorList>
    </citation>
    <scope>NUCLEOTIDE SEQUENCE [LARGE SCALE GENOMIC DNA]</scope>
    <source>
        <strain evidence="7">WTNN_2</strain>
        <tissue evidence="7">Leaf</tissue>
    </source>
</reference>
<dbReference type="EMBL" id="JBJXBP010000007">
    <property type="protein sequence ID" value="KAL3819140.1"/>
    <property type="molecule type" value="Genomic_DNA"/>
</dbReference>
<evidence type="ECO:0000256" key="5">
    <source>
        <dbReference type="ARBA" id="ARBA00022840"/>
    </source>
</evidence>